<protein>
    <submittedName>
        <fullName evidence="2">YdcF family protein</fullName>
    </submittedName>
</protein>
<dbReference type="Proteomes" id="UP001215503">
    <property type="component" value="Unassembled WGS sequence"/>
</dbReference>
<feature type="domain" description="DUF218" evidence="1">
    <location>
        <begin position="48"/>
        <end position="171"/>
    </location>
</feature>
<organism evidence="2 3">
    <name type="scientific">Aquibaculum arenosum</name>
    <dbReference type="NCBI Taxonomy" id="3032591"/>
    <lineage>
        <taxon>Bacteria</taxon>
        <taxon>Pseudomonadati</taxon>
        <taxon>Pseudomonadota</taxon>
        <taxon>Alphaproteobacteria</taxon>
        <taxon>Rhodospirillales</taxon>
        <taxon>Rhodovibrionaceae</taxon>
        <taxon>Aquibaculum</taxon>
    </lineage>
</organism>
<proteinExistence type="predicted"/>
<dbReference type="EMBL" id="JARHUD010000008">
    <property type="protein sequence ID" value="MDF2096899.1"/>
    <property type="molecule type" value="Genomic_DNA"/>
</dbReference>
<keyword evidence="3" id="KW-1185">Reference proteome</keyword>
<reference evidence="2 3" key="1">
    <citation type="submission" date="2023-03" db="EMBL/GenBank/DDBJ databases">
        <title>Fodinicurvata sp. CAU 1616 isolated from sea sendiment.</title>
        <authorList>
            <person name="Kim W."/>
        </authorList>
    </citation>
    <scope>NUCLEOTIDE SEQUENCE [LARGE SCALE GENOMIC DNA]</scope>
    <source>
        <strain evidence="2 3">CAU 1616</strain>
    </source>
</reference>
<dbReference type="Pfam" id="PF02698">
    <property type="entry name" value="DUF218"/>
    <property type="match status" value="1"/>
</dbReference>
<sequence length="211" mass="23724">MPARRITRLLFVLAWLVPLLVLLGVLAGLFHFAAQLPRTAQAPEHVTDAIVVLTGGAGRIDRGFELLADDRAERLLISGVYRGVEVEELLALAQRSPEEMRCCIELGYEADNTIGNAQETAVWVATHQIRSLRLVTAAYHMPRARLELSRYLPGVEILEEPVLAETTRLDRWWQHRPTATLITMEYLKYLAASLRRLPEEFSPNLWGGSST</sequence>
<dbReference type="InterPro" id="IPR003848">
    <property type="entry name" value="DUF218"/>
</dbReference>
<accession>A0ABT5YPT2</accession>
<evidence type="ECO:0000313" key="3">
    <source>
        <dbReference type="Proteomes" id="UP001215503"/>
    </source>
</evidence>
<comment type="caution">
    <text evidence="2">The sequence shown here is derived from an EMBL/GenBank/DDBJ whole genome shotgun (WGS) entry which is preliminary data.</text>
</comment>
<evidence type="ECO:0000313" key="2">
    <source>
        <dbReference type="EMBL" id="MDF2096899.1"/>
    </source>
</evidence>
<name>A0ABT5YPT2_9PROT</name>
<dbReference type="CDD" id="cd06259">
    <property type="entry name" value="YdcF-like"/>
    <property type="match status" value="1"/>
</dbReference>
<evidence type="ECO:0000259" key="1">
    <source>
        <dbReference type="Pfam" id="PF02698"/>
    </source>
</evidence>
<gene>
    <name evidence="2" type="ORF">P2G67_13030</name>
</gene>
<dbReference type="RefSeq" id="WP_275823666.1">
    <property type="nucleotide sequence ID" value="NZ_JARHUD010000008.1"/>
</dbReference>